<reference evidence="11" key="1">
    <citation type="submission" date="2021-04" db="EMBL/GenBank/DDBJ databases">
        <title>Genome seq and assembly of Bacillus sp.</title>
        <authorList>
            <person name="Chhetri G."/>
        </authorList>
    </citation>
    <scope>NUCLEOTIDE SEQUENCE</scope>
    <source>
        <strain evidence="11">RG28</strain>
    </source>
</reference>
<dbReference type="InterPro" id="IPR004474">
    <property type="entry name" value="LytR_CpsA_psr"/>
</dbReference>
<gene>
    <name evidence="9" type="primary">tagU</name>
    <name evidence="11" type="ORF">J5Y03_12875</name>
</gene>
<dbReference type="Proteomes" id="UP000682134">
    <property type="component" value="Unassembled WGS sequence"/>
</dbReference>
<evidence type="ECO:0000256" key="2">
    <source>
        <dbReference type="ARBA" id="ARBA00022475"/>
    </source>
</evidence>
<feature type="topological domain" description="Extracellular" evidence="9">
    <location>
        <begin position="25"/>
        <end position="299"/>
    </location>
</feature>
<keyword evidence="5 9" id="KW-0735">Signal-anchor</keyword>
<accession>A0A940NR70</accession>
<evidence type="ECO:0000256" key="4">
    <source>
        <dbReference type="ARBA" id="ARBA00022692"/>
    </source>
</evidence>
<keyword evidence="6 9" id="KW-1133">Transmembrane helix</keyword>
<evidence type="ECO:0000259" key="10">
    <source>
        <dbReference type="Pfam" id="PF03816"/>
    </source>
</evidence>
<evidence type="ECO:0000256" key="1">
    <source>
        <dbReference type="ARBA" id="ARBA00006068"/>
    </source>
</evidence>
<dbReference type="Pfam" id="PF03816">
    <property type="entry name" value="LytR_cpsA_psr"/>
    <property type="match status" value="1"/>
</dbReference>
<keyword evidence="4 9" id="KW-0812">Transmembrane</keyword>
<protein>
    <recommendedName>
        <fullName evidence="9">Polyisoprenyl-teichoic acid--peptidoglycan teichoic acid transferase TagU</fullName>
        <ecNumber evidence="9">2.7.8.-</ecNumber>
    </recommendedName>
</protein>
<feature type="topological domain" description="Cytoplasmic" evidence="9">
    <location>
        <begin position="1"/>
        <end position="3"/>
    </location>
</feature>
<dbReference type="EC" id="2.7.8.-" evidence="9"/>
<dbReference type="PANTHER" id="PTHR33392:SF6">
    <property type="entry name" value="POLYISOPRENYL-TEICHOIC ACID--PEPTIDOGLYCAN TEICHOIC ACID TRANSFERASE TAGU"/>
    <property type="match status" value="1"/>
</dbReference>
<comment type="function">
    <text evidence="9">May catalyze the final step in cell wall teichoic acid biosynthesis, the transfer of the anionic cell wall polymers (APs) from their lipid-linked precursor to the cell wall peptidoglycan (PG).</text>
</comment>
<dbReference type="GO" id="GO:0070726">
    <property type="term" value="P:cell wall assembly"/>
    <property type="evidence" value="ECO:0007669"/>
    <property type="project" value="UniProtKB-UniRule"/>
</dbReference>
<dbReference type="GO" id="GO:0016780">
    <property type="term" value="F:phosphotransferase activity, for other substituted phosphate groups"/>
    <property type="evidence" value="ECO:0007669"/>
    <property type="project" value="UniProtKB-UniRule"/>
</dbReference>
<dbReference type="HAMAP" id="MF_01140">
    <property type="entry name" value="TagU_transferase"/>
    <property type="match status" value="1"/>
</dbReference>
<proteinExistence type="inferred from homology"/>
<evidence type="ECO:0000313" key="11">
    <source>
        <dbReference type="EMBL" id="MBP0726068.1"/>
    </source>
</evidence>
<comment type="similarity">
    <text evidence="1 9">Belongs to the LytR/CpsA/Psr (LCP) family.</text>
</comment>
<dbReference type="Gene3D" id="3.40.630.190">
    <property type="entry name" value="LCP protein"/>
    <property type="match status" value="1"/>
</dbReference>
<organism evidence="11 12">
    <name type="scientific">Gottfriedia endophytica</name>
    <dbReference type="NCBI Taxonomy" id="2820819"/>
    <lineage>
        <taxon>Bacteria</taxon>
        <taxon>Bacillati</taxon>
        <taxon>Bacillota</taxon>
        <taxon>Bacilli</taxon>
        <taxon>Bacillales</taxon>
        <taxon>Bacillaceae</taxon>
        <taxon>Gottfriedia</taxon>
    </lineage>
</organism>
<evidence type="ECO:0000256" key="6">
    <source>
        <dbReference type="ARBA" id="ARBA00022989"/>
    </source>
</evidence>
<evidence type="ECO:0000256" key="8">
    <source>
        <dbReference type="ARBA" id="ARBA00023316"/>
    </source>
</evidence>
<dbReference type="GO" id="GO:0005886">
    <property type="term" value="C:plasma membrane"/>
    <property type="evidence" value="ECO:0007669"/>
    <property type="project" value="UniProtKB-SubCell"/>
</dbReference>
<evidence type="ECO:0000256" key="9">
    <source>
        <dbReference type="HAMAP-Rule" id="MF_01140"/>
    </source>
</evidence>
<comment type="subcellular location">
    <subcellularLocation>
        <location evidence="9">Cell membrane</location>
        <topology evidence="9">Single-pass type II membrane protein</topology>
    </subcellularLocation>
</comment>
<keyword evidence="3 9" id="KW-0808">Transferase</keyword>
<dbReference type="AlphaFoldDB" id="A0A940NR70"/>
<sequence>MKKVFIAFIVFIGLILVGVGVYAYTIYTDIQKTTEVIHKPIKKSDKREEQVSVEKKQPFSILLLGVDHRPGDVGRSDSMILMTVNPTDNRTEMVSIPRDTRTTIVGKGKIDKINHAYAFGGVQMAVNTVENFLNIPIDYYIKVNMEGFKDIVNAVSGVDVDNDLDFTYEGNHFKKGKLHLNGNEALSYSRMRKLDARGDFGREMRQRQVIEAVLKKGASVSTLTSYNDVLKAIQNNIETNLTLNDMIAIQKDYKDAASNVNEVQITGKGTKIDGIYYLQVPKEEQDHIATQLRQQLALQ</sequence>
<evidence type="ECO:0000256" key="5">
    <source>
        <dbReference type="ARBA" id="ARBA00022968"/>
    </source>
</evidence>
<dbReference type="PANTHER" id="PTHR33392">
    <property type="entry name" value="POLYISOPRENYL-TEICHOIC ACID--PEPTIDOGLYCAN TEICHOIC ACID TRANSFERASE TAGU"/>
    <property type="match status" value="1"/>
</dbReference>
<evidence type="ECO:0000256" key="3">
    <source>
        <dbReference type="ARBA" id="ARBA00022679"/>
    </source>
</evidence>
<dbReference type="EMBL" id="JAGIYQ010000008">
    <property type="protein sequence ID" value="MBP0726068.1"/>
    <property type="molecule type" value="Genomic_DNA"/>
</dbReference>
<keyword evidence="2 9" id="KW-1003">Cell membrane</keyword>
<evidence type="ECO:0000256" key="7">
    <source>
        <dbReference type="ARBA" id="ARBA00023136"/>
    </source>
</evidence>
<keyword evidence="8 9" id="KW-0961">Cell wall biogenesis/degradation</keyword>
<keyword evidence="7 9" id="KW-0472">Membrane</keyword>
<evidence type="ECO:0000313" key="12">
    <source>
        <dbReference type="Proteomes" id="UP000682134"/>
    </source>
</evidence>
<dbReference type="InterPro" id="IPR023734">
    <property type="entry name" value="TagU"/>
</dbReference>
<dbReference type="NCBIfam" id="TIGR00350">
    <property type="entry name" value="lytR_cpsA_psr"/>
    <property type="match status" value="1"/>
</dbReference>
<comment type="pathway">
    <text evidence="9">Cell wall biogenesis.</text>
</comment>
<comment type="caution">
    <text evidence="11">The sequence shown here is derived from an EMBL/GenBank/DDBJ whole genome shotgun (WGS) entry which is preliminary data.</text>
</comment>
<dbReference type="NCBIfam" id="NF006897">
    <property type="entry name" value="PRK09379.1"/>
    <property type="match status" value="1"/>
</dbReference>
<dbReference type="InterPro" id="IPR050922">
    <property type="entry name" value="LytR/CpsA/Psr_CW_biosynth"/>
</dbReference>
<keyword evidence="12" id="KW-1185">Reference proteome</keyword>
<name>A0A940NR70_9BACI</name>
<feature type="domain" description="Cell envelope-related transcriptional attenuator" evidence="10">
    <location>
        <begin position="75"/>
        <end position="217"/>
    </location>
</feature>